<evidence type="ECO:0000313" key="2">
    <source>
        <dbReference type="Proteomes" id="UP000078046"/>
    </source>
</evidence>
<sequence length="106" mass="12063">MQNSSLDTCLKETNRRKRIKLACESHECHLVLPDSELLCRVCNKTISSAKNYNINAYLKTQSHLSNIIVQPVQSCTDDNFKCLLGKAFLSAVIPFSKLRNKHEKII</sequence>
<protein>
    <submittedName>
        <fullName evidence="1">Uncharacterized protein</fullName>
    </submittedName>
</protein>
<proteinExistence type="predicted"/>
<dbReference type="EMBL" id="LWCA01001628">
    <property type="protein sequence ID" value="OAF64765.1"/>
    <property type="molecule type" value="Genomic_DNA"/>
</dbReference>
<dbReference type="Proteomes" id="UP000078046">
    <property type="component" value="Unassembled WGS sequence"/>
</dbReference>
<accession>A0A177AS07</accession>
<comment type="caution">
    <text evidence="1">The sequence shown here is derived from an EMBL/GenBank/DDBJ whole genome shotgun (WGS) entry which is preliminary data.</text>
</comment>
<evidence type="ECO:0000313" key="1">
    <source>
        <dbReference type="EMBL" id="OAF64765.1"/>
    </source>
</evidence>
<organism evidence="1 2">
    <name type="scientific">Intoshia linei</name>
    <dbReference type="NCBI Taxonomy" id="1819745"/>
    <lineage>
        <taxon>Eukaryota</taxon>
        <taxon>Metazoa</taxon>
        <taxon>Spiralia</taxon>
        <taxon>Lophotrochozoa</taxon>
        <taxon>Mesozoa</taxon>
        <taxon>Orthonectida</taxon>
        <taxon>Rhopaluridae</taxon>
        <taxon>Intoshia</taxon>
    </lineage>
</organism>
<gene>
    <name evidence="1" type="ORF">A3Q56_07515</name>
</gene>
<name>A0A177AS07_9BILA</name>
<keyword evidence="2" id="KW-1185">Reference proteome</keyword>
<reference evidence="1 2" key="1">
    <citation type="submission" date="2016-04" db="EMBL/GenBank/DDBJ databases">
        <title>The genome of Intoshia linei affirms orthonectids as highly simplified spiralians.</title>
        <authorList>
            <person name="Mikhailov K.V."/>
            <person name="Slusarev G.S."/>
            <person name="Nikitin M.A."/>
            <person name="Logacheva M.D."/>
            <person name="Penin A."/>
            <person name="Aleoshin V."/>
            <person name="Panchin Y.V."/>
        </authorList>
    </citation>
    <scope>NUCLEOTIDE SEQUENCE [LARGE SCALE GENOMIC DNA]</scope>
    <source>
        <strain evidence="1">Intl2013</strain>
        <tissue evidence="1">Whole animal</tissue>
    </source>
</reference>
<dbReference type="AlphaFoldDB" id="A0A177AS07"/>